<dbReference type="Proteomes" id="UP001589589">
    <property type="component" value="Unassembled WGS sequence"/>
</dbReference>
<protein>
    <recommendedName>
        <fullName evidence="3">LysM domain-containing protein</fullName>
    </recommendedName>
</protein>
<proteinExistence type="predicted"/>
<evidence type="ECO:0000313" key="1">
    <source>
        <dbReference type="EMBL" id="MFB9063507.1"/>
    </source>
</evidence>
<evidence type="ECO:0008006" key="3">
    <source>
        <dbReference type="Google" id="ProtNLM"/>
    </source>
</evidence>
<keyword evidence="2" id="KW-1185">Reference proteome</keyword>
<sequence length="385" mass="44625">MIIEEIFDNYNKLKHFSYKIQKGDTPISVAKKLEITLYELRMYHNFNCIDDCDVINADFPTHLQFLLLKPTKLESDNEQENEKRIQVIFDEGFRIPFYNIRGKNTYMVLQTIENGTFLQTIKYEASVGYITRDTNGYSLFEIDRVSKVFLNNTATDTITDVLAEEVASVLYPLRIVVNQEGEWIDIYNYAVIIERWIAKRKKILESNEGEAINTYLNAVDSIFNDEEKLLQNLLGDWFLKVFFNGIHTTYTSDLSFTTTTKFAITPKDDALTFMVTQKIDEYLNDTNRIVIEKKGTLVNTTNETALEDNKISGNYHSVYHLNPNTYAIEGASLECDLTGDGTKKATVKIYNLNDKIVKAYEQNHEFFVGETIKKESFFKDLFKLH</sequence>
<dbReference type="RefSeq" id="WP_290267175.1">
    <property type="nucleotide sequence ID" value="NZ_JAUFQQ010000005.1"/>
</dbReference>
<comment type="caution">
    <text evidence="1">The sequence shown here is derived from an EMBL/GenBank/DDBJ whole genome shotgun (WGS) entry which is preliminary data.</text>
</comment>
<organism evidence="1 2">
    <name type="scientific">Flavobacterium branchiarum</name>
    <dbReference type="NCBI Taxonomy" id="1114870"/>
    <lineage>
        <taxon>Bacteria</taxon>
        <taxon>Pseudomonadati</taxon>
        <taxon>Bacteroidota</taxon>
        <taxon>Flavobacteriia</taxon>
        <taxon>Flavobacteriales</taxon>
        <taxon>Flavobacteriaceae</taxon>
        <taxon>Flavobacterium</taxon>
    </lineage>
</organism>
<accession>A0ABV5FJB0</accession>
<dbReference type="EMBL" id="JBHMEX010000020">
    <property type="protein sequence ID" value="MFB9063507.1"/>
    <property type="molecule type" value="Genomic_DNA"/>
</dbReference>
<reference evidence="1 2" key="1">
    <citation type="submission" date="2024-09" db="EMBL/GenBank/DDBJ databases">
        <authorList>
            <person name="Sun Q."/>
            <person name="Mori K."/>
        </authorList>
    </citation>
    <scope>NUCLEOTIDE SEQUENCE [LARGE SCALE GENOMIC DNA]</scope>
    <source>
        <strain evidence="1 2">CECT 7908</strain>
    </source>
</reference>
<name>A0ABV5FJB0_9FLAO</name>
<gene>
    <name evidence="1" type="ORF">ACFFUQ_05685</name>
</gene>
<evidence type="ECO:0000313" key="2">
    <source>
        <dbReference type="Proteomes" id="UP001589589"/>
    </source>
</evidence>